<keyword evidence="3" id="KW-1185">Reference proteome</keyword>
<dbReference type="InterPro" id="IPR046609">
    <property type="entry name" value="DUF6668"/>
</dbReference>
<evidence type="ECO:0000313" key="2">
    <source>
        <dbReference type="EMBL" id="GGL83512.1"/>
    </source>
</evidence>
<sequence>MTRIVAEVHGNPWLTRQAAPEPAMMPAPPVRSAKPTGPVTPQAGVDAPAGGLPSWQQPTIAALWFVGAHGGAGESTLAGLDDSWAAAGHGWPNRPSPDRLPTVHQTVHQTVIVARSHVAGLRAAQTAARQWASGRVPSIHLLGLIIVADAPGRLPRPLRELQQLVSGGVPRTWTVPWVEAWRTAPADETNIPRSVRSLCDELRSLTH</sequence>
<reference evidence="2" key="1">
    <citation type="journal article" date="2014" name="Int. J. Syst. Evol. Microbiol.">
        <title>Complete genome sequence of Corynebacterium casei LMG S-19264T (=DSM 44701T), isolated from a smear-ripened cheese.</title>
        <authorList>
            <consortium name="US DOE Joint Genome Institute (JGI-PGF)"/>
            <person name="Walter F."/>
            <person name="Albersmeier A."/>
            <person name="Kalinowski J."/>
            <person name="Ruckert C."/>
        </authorList>
    </citation>
    <scope>NUCLEOTIDE SEQUENCE</scope>
    <source>
        <strain evidence="2">CGMCC 4.7306</strain>
    </source>
</reference>
<dbReference type="RefSeq" id="WP_229670604.1">
    <property type="nucleotide sequence ID" value="NZ_BMMZ01000021.1"/>
</dbReference>
<evidence type="ECO:0000256" key="1">
    <source>
        <dbReference type="SAM" id="MobiDB-lite"/>
    </source>
</evidence>
<dbReference type="EMBL" id="BMMZ01000021">
    <property type="protein sequence ID" value="GGL83512.1"/>
    <property type="molecule type" value="Genomic_DNA"/>
</dbReference>
<protein>
    <submittedName>
        <fullName evidence="2">Uncharacterized protein</fullName>
    </submittedName>
</protein>
<accession>A0A917WA87</accession>
<gene>
    <name evidence="2" type="ORF">GCM10011575_47320</name>
</gene>
<organism evidence="2 3">
    <name type="scientific">Microlunatus endophyticus</name>
    <dbReference type="NCBI Taxonomy" id="1716077"/>
    <lineage>
        <taxon>Bacteria</taxon>
        <taxon>Bacillati</taxon>
        <taxon>Actinomycetota</taxon>
        <taxon>Actinomycetes</taxon>
        <taxon>Propionibacteriales</taxon>
        <taxon>Propionibacteriaceae</taxon>
        <taxon>Microlunatus</taxon>
    </lineage>
</organism>
<dbReference type="AlphaFoldDB" id="A0A917WA87"/>
<name>A0A917WA87_9ACTN</name>
<proteinExistence type="predicted"/>
<comment type="caution">
    <text evidence="2">The sequence shown here is derived from an EMBL/GenBank/DDBJ whole genome shotgun (WGS) entry which is preliminary data.</text>
</comment>
<evidence type="ECO:0000313" key="3">
    <source>
        <dbReference type="Proteomes" id="UP000613840"/>
    </source>
</evidence>
<reference evidence="2" key="2">
    <citation type="submission" date="2020-09" db="EMBL/GenBank/DDBJ databases">
        <authorList>
            <person name="Sun Q."/>
            <person name="Zhou Y."/>
        </authorList>
    </citation>
    <scope>NUCLEOTIDE SEQUENCE</scope>
    <source>
        <strain evidence="2">CGMCC 4.7306</strain>
    </source>
</reference>
<feature type="region of interest" description="Disordered" evidence="1">
    <location>
        <begin position="1"/>
        <end position="39"/>
    </location>
</feature>
<dbReference type="Proteomes" id="UP000613840">
    <property type="component" value="Unassembled WGS sequence"/>
</dbReference>
<dbReference type="Pfam" id="PF20373">
    <property type="entry name" value="DUF6668"/>
    <property type="match status" value="1"/>
</dbReference>